<evidence type="ECO:0008006" key="4">
    <source>
        <dbReference type="Google" id="ProtNLM"/>
    </source>
</evidence>
<accession>A0ABD5SK45</accession>
<dbReference type="AlphaFoldDB" id="A0ABD5SK45"/>
<dbReference type="EMBL" id="JBHSWV010000146">
    <property type="protein sequence ID" value="MFC6765368.1"/>
    <property type="molecule type" value="Genomic_DNA"/>
</dbReference>
<feature type="transmembrane region" description="Helical" evidence="1">
    <location>
        <begin position="270"/>
        <end position="287"/>
    </location>
</feature>
<reference evidence="2 3" key="1">
    <citation type="journal article" date="2019" name="Int. J. Syst. Evol. Microbiol.">
        <title>The Global Catalogue of Microorganisms (GCM) 10K type strain sequencing project: providing services to taxonomists for standard genome sequencing and annotation.</title>
        <authorList>
            <consortium name="The Broad Institute Genomics Platform"/>
            <consortium name="The Broad Institute Genome Sequencing Center for Infectious Disease"/>
            <person name="Wu L."/>
            <person name="Ma J."/>
        </authorList>
    </citation>
    <scope>NUCLEOTIDE SEQUENCE [LARGE SCALE GENOMIC DNA]</scope>
    <source>
        <strain evidence="2 3">LMG 29247</strain>
    </source>
</reference>
<feature type="transmembrane region" description="Helical" evidence="1">
    <location>
        <begin position="232"/>
        <end position="250"/>
    </location>
</feature>
<feature type="transmembrane region" description="Helical" evidence="1">
    <location>
        <begin position="413"/>
        <end position="432"/>
    </location>
</feature>
<gene>
    <name evidence="2" type="ORF">ACFQE6_10315</name>
</gene>
<feature type="transmembrane region" description="Helical" evidence="1">
    <location>
        <begin position="343"/>
        <end position="363"/>
    </location>
</feature>
<feature type="transmembrane region" description="Helical" evidence="1">
    <location>
        <begin position="444"/>
        <end position="467"/>
    </location>
</feature>
<evidence type="ECO:0000313" key="3">
    <source>
        <dbReference type="Proteomes" id="UP001596383"/>
    </source>
</evidence>
<proteinExistence type="predicted"/>
<keyword evidence="1" id="KW-0472">Membrane</keyword>
<feature type="transmembrane region" description="Helical" evidence="1">
    <location>
        <begin position="384"/>
        <end position="407"/>
    </location>
</feature>
<feature type="transmembrane region" description="Helical" evidence="1">
    <location>
        <begin position="157"/>
        <end position="177"/>
    </location>
</feature>
<feature type="transmembrane region" description="Helical" evidence="1">
    <location>
        <begin position="211"/>
        <end position="226"/>
    </location>
</feature>
<keyword evidence="3" id="KW-1185">Reference proteome</keyword>
<feature type="transmembrane region" description="Helical" evidence="1">
    <location>
        <begin position="7"/>
        <end position="25"/>
    </location>
</feature>
<comment type="caution">
    <text evidence="2">The sequence shown here is derived from an EMBL/GenBank/DDBJ whole genome shotgun (WGS) entry which is preliminary data.</text>
</comment>
<protein>
    <recommendedName>
        <fullName evidence="4">Glycosyltransferase RgtA/B/C/D-like domain-containing protein</fullName>
    </recommendedName>
</protein>
<evidence type="ECO:0000313" key="2">
    <source>
        <dbReference type="EMBL" id="MFC6765368.1"/>
    </source>
</evidence>
<evidence type="ECO:0000256" key="1">
    <source>
        <dbReference type="SAM" id="Phobius"/>
    </source>
</evidence>
<dbReference type="RefSeq" id="WP_273738393.1">
    <property type="nucleotide sequence ID" value="NZ_JAQIVI010000146.1"/>
</dbReference>
<feature type="transmembrane region" description="Helical" evidence="1">
    <location>
        <begin position="31"/>
        <end position="50"/>
    </location>
</feature>
<organism evidence="2 3">
    <name type="scientific">Natrinema soli</name>
    <dbReference type="NCBI Taxonomy" id="1930624"/>
    <lineage>
        <taxon>Archaea</taxon>
        <taxon>Methanobacteriati</taxon>
        <taxon>Methanobacteriota</taxon>
        <taxon>Stenosarchaea group</taxon>
        <taxon>Halobacteria</taxon>
        <taxon>Halobacteriales</taxon>
        <taxon>Natrialbaceae</taxon>
        <taxon>Natrinema</taxon>
    </lineage>
</organism>
<feature type="transmembrane region" description="Helical" evidence="1">
    <location>
        <begin position="57"/>
        <end position="76"/>
    </location>
</feature>
<dbReference type="Proteomes" id="UP001596383">
    <property type="component" value="Unassembled WGS sequence"/>
</dbReference>
<name>A0ABD5SK45_9EURY</name>
<keyword evidence="1" id="KW-1133">Transmembrane helix</keyword>
<keyword evidence="1" id="KW-0812">Transmembrane</keyword>
<feature type="transmembrane region" description="Helical" evidence="1">
    <location>
        <begin position="183"/>
        <end position="204"/>
    </location>
</feature>
<sequence length="591" mass="65822">MDIAVKAMTAVILFLGSVAVLAGRLGFGSTYAQLSLLAVLIIATVSYIGLIRPPAGIGLGMLAFVYLVLALPTIYAPGVPGIDVWSYLGTTKFILEHGWQFDTLIVDPNSNLFPGNQFHGAILVHVLDIPLFDVAAFQPHALKLSALLCVYILGRRAGLTVTYALVPPTLLVAYTVFATYPPYHHITAGFSLKFLTYFCLLYFLISTQHKRAGVVFTVAFLGLLVSHQLSTIHIAIICGVTLAFAAYYYLSTHDHPPLRPLYFDGNQLRYVSVLLVLFGVLLLWYYVTVGEVYFRRAFINHIIGGVGGPSNPDPFLVSRLTYHESGSFLERVSQLAYPVRHQYSPIAAVGFFSLLFAGVVIYRSRIVTHSLHPRELARIYPLEIMLSAWGLAIFMTRFFPFLGLGFWGGSPRLAISAVPLVAIAALCCLQRVGVANLPDRIRRVGVSSVAFIVVLFIFVSVSLYPAYFFAVEDSAGLYGNRQVYTDEHQLQTYEFIDDGTVSASDTEGFYYRGYRYDDDITPIRGEYPFAGEIEPDSGLYLIWQDSFYDFIPTRSQHQYGVPEEIHAQYGQEWNRIYSTDTTEIYDADGSF</sequence>